<dbReference type="EnsemblProtists" id="EKX46413">
    <property type="protein sequence ID" value="EKX46413"/>
    <property type="gene ID" value="GUITHDRAFT_152348"/>
</dbReference>
<gene>
    <name evidence="2" type="ORF">GUITHDRAFT_152348</name>
</gene>
<evidence type="ECO:0000313" key="4">
    <source>
        <dbReference type="Proteomes" id="UP000011087"/>
    </source>
</evidence>
<dbReference type="GeneID" id="17303113"/>
<dbReference type="PaxDb" id="55529-EKX46413"/>
<accession>L1JD05</accession>
<dbReference type="KEGG" id="gtt:GUITHDRAFT_152348"/>
<keyword evidence="4" id="KW-1185">Reference proteome</keyword>
<evidence type="ECO:0000313" key="3">
    <source>
        <dbReference type="EnsemblProtists" id="EKX46413"/>
    </source>
</evidence>
<proteinExistence type="predicted"/>
<protein>
    <submittedName>
        <fullName evidence="2 3">Uncharacterized protein</fullName>
    </submittedName>
</protein>
<name>L1JD05_GUITC</name>
<dbReference type="RefSeq" id="XP_005833393.1">
    <property type="nucleotide sequence ID" value="XM_005833336.1"/>
</dbReference>
<dbReference type="AlphaFoldDB" id="L1JD05"/>
<dbReference type="HOGENOM" id="CLU_2125823_0_0_1"/>
<organism evidence="2">
    <name type="scientific">Guillardia theta (strain CCMP2712)</name>
    <name type="common">Cryptophyte</name>
    <dbReference type="NCBI Taxonomy" id="905079"/>
    <lineage>
        <taxon>Eukaryota</taxon>
        <taxon>Cryptophyceae</taxon>
        <taxon>Pyrenomonadales</taxon>
        <taxon>Geminigeraceae</taxon>
        <taxon>Guillardia</taxon>
    </lineage>
</organism>
<reference evidence="2 4" key="1">
    <citation type="journal article" date="2012" name="Nature">
        <title>Algal genomes reveal evolutionary mosaicism and the fate of nucleomorphs.</title>
        <authorList>
            <consortium name="DOE Joint Genome Institute"/>
            <person name="Curtis B.A."/>
            <person name="Tanifuji G."/>
            <person name="Burki F."/>
            <person name="Gruber A."/>
            <person name="Irimia M."/>
            <person name="Maruyama S."/>
            <person name="Arias M.C."/>
            <person name="Ball S.G."/>
            <person name="Gile G.H."/>
            <person name="Hirakawa Y."/>
            <person name="Hopkins J.F."/>
            <person name="Kuo A."/>
            <person name="Rensing S.A."/>
            <person name="Schmutz J."/>
            <person name="Symeonidi A."/>
            <person name="Elias M."/>
            <person name="Eveleigh R.J."/>
            <person name="Herman E.K."/>
            <person name="Klute M.J."/>
            <person name="Nakayama T."/>
            <person name="Obornik M."/>
            <person name="Reyes-Prieto A."/>
            <person name="Armbrust E.V."/>
            <person name="Aves S.J."/>
            <person name="Beiko R.G."/>
            <person name="Coutinho P."/>
            <person name="Dacks J.B."/>
            <person name="Durnford D.G."/>
            <person name="Fast N.M."/>
            <person name="Green B.R."/>
            <person name="Grisdale C.J."/>
            <person name="Hempel F."/>
            <person name="Henrissat B."/>
            <person name="Hoppner M.P."/>
            <person name="Ishida K."/>
            <person name="Kim E."/>
            <person name="Koreny L."/>
            <person name="Kroth P.G."/>
            <person name="Liu Y."/>
            <person name="Malik S.B."/>
            <person name="Maier U.G."/>
            <person name="McRose D."/>
            <person name="Mock T."/>
            <person name="Neilson J.A."/>
            <person name="Onodera N.T."/>
            <person name="Poole A.M."/>
            <person name="Pritham E.J."/>
            <person name="Richards T.A."/>
            <person name="Rocap G."/>
            <person name="Roy S.W."/>
            <person name="Sarai C."/>
            <person name="Schaack S."/>
            <person name="Shirato S."/>
            <person name="Slamovits C.H."/>
            <person name="Spencer D.F."/>
            <person name="Suzuki S."/>
            <person name="Worden A.Z."/>
            <person name="Zauner S."/>
            <person name="Barry K."/>
            <person name="Bell C."/>
            <person name="Bharti A.K."/>
            <person name="Crow J.A."/>
            <person name="Grimwood J."/>
            <person name="Kramer R."/>
            <person name="Lindquist E."/>
            <person name="Lucas S."/>
            <person name="Salamov A."/>
            <person name="McFadden G.I."/>
            <person name="Lane C.E."/>
            <person name="Keeling P.J."/>
            <person name="Gray M.W."/>
            <person name="Grigoriev I.V."/>
            <person name="Archibald J.M."/>
        </authorList>
    </citation>
    <scope>NUCLEOTIDE SEQUENCE</scope>
    <source>
        <strain evidence="2 4">CCMP2712</strain>
    </source>
</reference>
<evidence type="ECO:0000256" key="1">
    <source>
        <dbReference type="SAM" id="MobiDB-lite"/>
    </source>
</evidence>
<feature type="compositionally biased region" description="Acidic residues" evidence="1">
    <location>
        <begin position="25"/>
        <end position="39"/>
    </location>
</feature>
<dbReference type="EMBL" id="JH992994">
    <property type="protein sequence ID" value="EKX46413.1"/>
    <property type="molecule type" value="Genomic_DNA"/>
</dbReference>
<reference evidence="4" key="2">
    <citation type="submission" date="2012-11" db="EMBL/GenBank/DDBJ databases">
        <authorList>
            <person name="Kuo A."/>
            <person name="Curtis B.A."/>
            <person name="Tanifuji G."/>
            <person name="Burki F."/>
            <person name="Gruber A."/>
            <person name="Irimia M."/>
            <person name="Maruyama S."/>
            <person name="Arias M.C."/>
            <person name="Ball S.G."/>
            <person name="Gile G.H."/>
            <person name="Hirakawa Y."/>
            <person name="Hopkins J.F."/>
            <person name="Rensing S.A."/>
            <person name="Schmutz J."/>
            <person name="Symeonidi A."/>
            <person name="Elias M."/>
            <person name="Eveleigh R.J."/>
            <person name="Herman E.K."/>
            <person name="Klute M.J."/>
            <person name="Nakayama T."/>
            <person name="Obornik M."/>
            <person name="Reyes-Prieto A."/>
            <person name="Armbrust E.V."/>
            <person name="Aves S.J."/>
            <person name="Beiko R.G."/>
            <person name="Coutinho P."/>
            <person name="Dacks J.B."/>
            <person name="Durnford D.G."/>
            <person name="Fast N.M."/>
            <person name="Green B.R."/>
            <person name="Grisdale C."/>
            <person name="Hempe F."/>
            <person name="Henrissat B."/>
            <person name="Hoppner M.P."/>
            <person name="Ishida K.-I."/>
            <person name="Kim E."/>
            <person name="Koreny L."/>
            <person name="Kroth P.G."/>
            <person name="Liu Y."/>
            <person name="Malik S.-B."/>
            <person name="Maier U.G."/>
            <person name="McRose D."/>
            <person name="Mock T."/>
            <person name="Neilson J.A."/>
            <person name="Onodera N.T."/>
            <person name="Poole A.M."/>
            <person name="Pritham E.J."/>
            <person name="Richards T.A."/>
            <person name="Rocap G."/>
            <person name="Roy S.W."/>
            <person name="Sarai C."/>
            <person name="Schaack S."/>
            <person name="Shirato S."/>
            <person name="Slamovits C.H."/>
            <person name="Spencer D.F."/>
            <person name="Suzuki S."/>
            <person name="Worden A.Z."/>
            <person name="Zauner S."/>
            <person name="Barry K."/>
            <person name="Bell C."/>
            <person name="Bharti A.K."/>
            <person name="Crow J.A."/>
            <person name="Grimwood J."/>
            <person name="Kramer R."/>
            <person name="Lindquist E."/>
            <person name="Lucas S."/>
            <person name="Salamov A."/>
            <person name="McFadden G.I."/>
            <person name="Lane C.E."/>
            <person name="Keeling P.J."/>
            <person name="Gray M.W."/>
            <person name="Grigoriev I.V."/>
            <person name="Archibald J.M."/>
        </authorList>
    </citation>
    <scope>NUCLEOTIDE SEQUENCE</scope>
    <source>
        <strain evidence="4">CCMP2712</strain>
    </source>
</reference>
<dbReference type="Proteomes" id="UP000011087">
    <property type="component" value="Unassembled WGS sequence"/>
</dbReference>
<evidence type="ECO:0000313" key="2">
    <source>
        <dbReference type="EMBL" id="EKX46413.1"/>
    </source>
</evidence>
<feature type="region of interest" description="Disordered" evidence="1">
    <location>
        <begin position="15"/>
        <end position="75"/>
    </location>
</feature>
<reference evidence="3" key="3">
    <citation type="submission" date="2016-03" db="UniProtKB">
        <authorList>
            <consortium name="EnsemblProtists"/>
        </authorList>
    </citation>
    <scope>IDENTIFICATION</scope>
</reference>
<sequence>MEIYALSNKFKSTRSKVVKKKGADEDLDGEDEAEQDEADAATSQGHRRGEGDASSQSPSEPTVPIGGYGDMIDDGDATLDLRNWTECRSCGEPVDKAWDKCPSCFIQKPSAISM</sequence>